<organism evidence="3">
    <name type="scientific">Arabidopsis lyrata subsp. lyrata</name>
    <name type="common">Lyre-leaved rock-cress</name>
    <dbReference type="NCBI Taxonomy" id="81972"/>
    <lineage>
        <taxon>Eukaryota</taxon>
        <taxon>Viridiplantae</taxon>
        <taxon>Streptophyta</taxon>
        <taxon>Embryophyta</taxon>
        <taxon>Tracheophyta</taxon>
        <taxon>Spermatophyta</taxon>
        <taxon>Magnoliopsida</taxon>
        <taxon>eudicotyledons</taxon>
        <taxon>Gunneridae</taxon>
        <taxon>Pentapetalae</taxon>
        <taxon>rosids</taxon>
        <taxon>malvids</taxon>
        <taxon>Brassicales</taxon>
        <taxon>Brassicaceae</taxon>
        <taxon>Camelineae</taxon>
        <taxon>Arabidopsis</taxon>
    </lineage>
</organism>
<dbReference type="InterPro" id="IPR042226">
    <property type="entry name" value="eFR1_2_sf"/>
</dbReference>
<dbReference type="AlphaFoldDB" id="D7KDZ2"/>
<dbReference type="SUPFAM" id="SSF53137">
    <property type="entry name" value="Translational machinery components"/>
    <property type="match status" value="1"/>
</dbReference>
<accession>D7KDZ2</accession>
<dbReference type="GO" id="GO:0003747">
    <property type="term" value="F:translation release factor activity"/>
    <property type="evidence" value="ECO:0007669"/>
    <property type="project" value="InterPro"/>
</dbReference>
<proteinExistence type="predicted"/>
<dbReference type="Gramene" id="scaffold_104537.1">
    <property type="protein sequence ID" value="scaffold_104537.1"/>
    <property type="gene ID" value="scaffold_104537.1"/>
</dbReference>
<dbReference type="EMBL" id="GL348713">
    <property type="protein sequence ID" value="EFH67730.1"/>
    <property type="molecule type" value="Genomic_DNA"/>
</dbReference>
<protein>
    <recommendedName>
        <fullName evidence="1">eRF1 domain-containing protein</fullName>
    </recommendedName>
</protein>
<dbReference type="HOGENOM" id="CLU_035759_2_2_1"/>
<dbReference type="STRING" id="81972.D7KDZ2"/>
<gene>
    <name evidence="2" type="ORF">ARALYDRAFT_891743</name>
</gene>
<dbReference type="PANTHER" id="PTHR10113">
    <property type="entry name" value="PEPTIDE CHAIN RELEASE FACTOR SUBUNIT 1"/>
    <property type="match status" value="1"/>
</dbReference>
<dbReference type="InterPro" id="IPR004403">
    <property type="entry name" value="Peptide_chain-rel_eRF1/aRF1"/>
</dbReference>
<dbReference type="InterPro" id="IPR029064">
    <property type="entry name" value="Ribosomal_eL30-like_sf"/>
</dbReference>
<feature type="domain" description="eRF1" evidence="1">
    <location>
        <begin position="57"/>
        <end position="177"/>
    </location>
</feature>
<evidence type="ECO:0000259" key="1">
    <source>
        <dbReference type="Pfam" id="PF03465"/>
    </source>
</evidence>
<dbReference type="Gene3D" id="3.30.420.60">
    <property type="entry name" value="eRF1 domain 2"/>
    <property type="match status" value="1"/>
</dbReference>
<dbReference type="SUPFAM" id="SSF55315">
    <property type="entry name" value="L30e-like"/>
    <property type="match status" value="1"/>
</dbReference>
<evidence type="ECO:0000313" key="2">
    <source>
        <dbReference type="EMBL" id="EFH67730.1"/>
    </source>
</evidence>
<reference evidence="3" key="1">
    <citation type="journal article" date="2011" name="Nat. Genet.">
        <title>The Arabidopsis lyrata genome sequence and the basis of rapid genome size change.</title>
        <authorList>
            <person name="Hu T.T."/>
            <person name="Pattyn P."/>
            <person name="Bakker E.G."/>
            <person name="Cao J."/>
            <person name="Cheng J.-F."/>
            <person name="Clark R.M."/>
            <person name="Fahlgren N."/>
            <person name="Fawcett J.A."/>
            <person name="Grimwood J."/>
            <person name="Gundlach H."/>
            <person name="Haberer G."/>
            <person name="Hollister J.D."/>
            <person name="Ossowski S."/>
            <person name="Ottilar R.P."/>
            <person name="Salamov A.A."/>
            <person name="Schneeberger K."/>
            <person name="Spannagl M."/>
            <person name="Wang X."/>
            <person name="Yang L."/>
            <person name="Nasrallah M.E."/>
            <person name="Bergelson J."/>
            <person name="Carrington J.C."/>
            <person name="Gaut B.S."/>
            <person name="Schmutz J."/>
            <person name="Mayer K.F.X."/>
            <person name="Van de Peer Y."/>
            <person name="Grigoriev I.V."/>
            <person name="Nordborg M."/>
            <person name="Weigel D."/>
            <person name="Guo Y.-L."/>
        </authorList>
    </citation>
    <scope>NUCLEOTIDE SEQUENCE [LARGE SCALE GENOMIC DNA]</scope>
    <source>
        <strain evidence="3">cv. MN47</strain>
    </source>
</reference>
<dbReference type="InterPro" id="IPR005142">
    <property type="entry name" value="eRF1_3"/>
</dbReference>
<dbReference type="Proteomes" id="UP000008694">
    <property type="component" value="Unassembled WGS sequence"/>
</dbReference>
<dbReference type="Gene3D" id="3.30.1330.30">
    <property type="match status" value="2"/>
</dbReference>
<dbReference type="eggNOG" id="KOG0688">
    <property type="taxonomic scope" value="Eukaryota"/>
</dbReference>
<sequence>MLSSLQGYLMTELSHSAVFDPRLAAKILNVVRVSHGGERGFNEAIELSSEVLANVKFIQEKRLIGKYLKEIEQDTGKYVVGLDDTLNALDSGAAETLIVWENLDINRYVLIRNSTTGETVLKFLNKEEESNTESFKWLADEYMRFGCALEFVTNKSEEGSKFCKGYGGIGAILRYQLDMSAFDSDDGEVIDEDDDYSD</sequence>
<keyword evidence="3" id="KW-1185">Reference proteome</keyword>
<evidence type="ECO:0000313" key="3">
    <source>
        <dbReference type="Proteomes" id="UP000008694"/>
    </source>
</evidence>
<dbReference type="Pfam" id="PF03465">
    <property type="entry name" value="eRF1_3"/>
    <property type="match status" value="1"/>
</dbReference>
<name>D7KDZ2_ARALL</name>